<dbReference type="InterPro" id="IPR008984">
    <property type="entry name" value="SMAD_FHA_dom_sf"/>
</dbReference>
<dbReference type="Proteomes" id="UP000010473">
    <property type="component" value="Chromosome"/>
</dbReference>
<keyword evidence="3" id="KW-1185">Reference proteome</keyword>
<accession>K9XW62</accession>
<name>K9XW62_STAC7</name>
<dbReference type="SMART" id="SM00240">
    <property type="entry name" value="FHA"/>
    <property type="match status" value="1"/>
</dbReference>
<dbReference type="eggNOG" id="COG1716">
    <property type="taxonomic scope" value="Bacteria"/>
</dbReference>
<dbReference type="InterPro" id="IPR029016">
    <property type="entry name" value="GAF-like_dom_sf"/>
</dbReference>
<proteinExistence type="predicted"/>
<dbReference type="eggNOG" id="COG2203">
    <property type="taxonomic scope" value="Bacteria"/>
</dbReference>
<protein>
    <submittedName>
        <fullName evidence="2">FHA domain containing protein</fullName>
    </submittedName>
</protein>
<evidence type="ECO:0000259" key="1">
    <source>
        <dbReference type="PROSITE" id="PS50006"/>
    </source>
</evidence>
<dbReference type="InterPro" id="IPR050923">
    <property type="entry name" value="Cell_Proc_Reg/RNA_Proc"/>
</dbReference>
<dbReference type="Pfam" id="PF01590">
    <property type="entry name" value="GAF"/>
    <property type="match status" value="1"/>
</dbReference>
<dbReference type="KEGG" id="scs:Sta7437_2366"/>
<organism evidence="2 3">
    <name type="scientific">Stanieria cyanosphaera (strain ATCC 29371 / PCC 7437)</name>
    <dbReference type="NCBI Taxonomy" id="111780"/>
    <lineage>
        <taxon>Bacteria</taxon>
        <taxon>Bacillati</taxon>
        <taxon>Cyanobacteriota</taxon>
        <taxon>Cyanophyceae</taxon>
        <taxon>Pleurocapsales</taxon>
        <taxon>Dermocarpellaceae</taxon>
        <taxon>Stanieria</taxon>
    </lineage>
</organism>
<dbReference type="PANTHER" id="PTHR23308">
    <property type="entry name" value="NUCLEAR INHIBITOR OF PROTEIN PHOSPHATASE-1"/>
    <property type="match status" value="1"/>
</dbReference>
<dbReference type="Gene3D" id="3.30.450.40">
    <property type="match status" value="1"/>
</dbReference>
<dbReference type="Pfam" id="PF00498">
    <property type="entry name" value="FHA"/>
    <property type="match status" value="1"/>
</dbReference>
<dbReference type="InterPro" id="IPR003018">
    <property type="entry name" value="GAF"/>
</dbReference>
<dbReference type="SUPFAM" id="SSF55781">
    <property type="entry name" value="GAF domain-like"/>
    <property type="match status" value="1"/>
</dbReference>
<gene>
    <name evidence="2" type="ordered locus">Sta7437_2366</name>
</gene>
<reference evidence="3" key="1">
    <citation type="journal article" date="2013" name="Proc. Natl. Acad. Sci. U.S.A.">
        <title>Improving the coverage of the cyanobacterial phylum using diversity-driven genome sequencing.</title>
        <authorList>
            <person name="Shih P.M."/>
            <person name="Wu D."/>
            <person name="Latifi A."/>
            <person name="Axen S.D."/>
            <person name="Fewer D.P."/>
            <person name="Talla E."/>
            <person name="Calteau A."/>
            <person name="Cai F."/>
            <person name="Tandeau de Marsac N."/>
            <person name="Rippka R."/>
            <person name="Herdman M."/>
            <person name="Sivonen K."/>
            <person name="Coursin T."/>
            <person name="Laurent T."/>
            <person name="Goodwin L."/>
            <person name="Nolan M."/>
            <person name="Davenport K.W."/>
            <person name="Han C.S."/>
            <person name="Rubin E.M."/>
            <person name="Eisen J.A."/>
            <person name="Woyke T."/>
            <person name="Gugger M."/>
            <person name="Kerfeld C.A."/>
        </authorList>
    </citation>
    <scope>NUCLEOTIDE SEQUENCE [LARGE SCALE GENOMIC DNA]</scope>
    <source>
        <strain evidence="3">ATCC 29371 / PCC 7437</strain>
    </source>
</reference>
<dbReference type="OrthoDB" id="337251at2"/>
<feature type="domain" description="FHA" evidence="1">
    <location>
        <begin position="23"/>
        <end position="72"/>
    </location>
</feature>
<dbReference type="SUPFAM" id="SSF49879">
    <property type="entry name" value="SMAD/FHA domain"/>
    <property type="match status" value="1"/>
</dbReference>
<evidence type="ECO:0000313" key="3">
    <source>
        <dbReference type="Proteomes" id="UP000010473"/>
    </source>
</evidence>
<sequence>MPYLIFRDQNTREKVYKLKFGINKIGRLLDNDIVFSDSSVSRHHAIIEVKPNQTIIQDLNSKNHTFVNEVEISQVILQEGDLISFGNVTLTYDSIYKPQVNLVENQQQPIIVKQINSQQNLQIFEALNKTQSSHYSLIKIASKKSEQRILEKLKILLEISKQLCSPEKPEQILNKVLDFLFKVMDVDRAVILLVNEKTKELELKAVKLAYGLDNSGQFYSSKITNLARETGDTILTANAMTDERFKNSKSIVSSSVHASICVPLKTNDRIIGVLYADNLFMPSVYDDEDVEFLACLANQAAAAIHMVNEFDKREQELKRQINEFITVFKN</sequence>
<dbReference type="Gene3D" id="2.60.200.20">
    <property type="match status" value="1"/>
</dbReference>
<dbReference type="SMART" id="SM00065">
    <property type="entry name" value="GAF"/>
    <property type="match status" value="1"/>
</dbReference>
<dbReference type="AlphaFoldDB" id="K9XW62"/>
<dbReference type="HOGENOM" id="CLU_841757_0_0_3"/>
<dbReference type="STRING" id="111780.Sta7437_2366"/>
<dbReference type="PROSITE" id="PS50006">
    <property type="entry name" value="FHA_DOMAIN"/>
    <property type="match status" value="1"/>
</dbReference>
<dbReference type="RefSeq" id="WP_015193575.1">
    <property type="nucleotide sequence ID" value="NC_019748.1"/>
</dbReference>
<dbReference type="InterPro" id="IPR000253">
    <property type="entry name" value="FHA_dom"/>
</dbReference>
<dbReference type="EMBL" id="CP003653">
    <property type="protein sequence ID" value="AFZ35907.1"/>
    <property type="molecule type" value="Genomic_DNA"/>
</dbReference>
<evidence type="ECO:0000313" key="2">
    <source>
        <dbReference type="EMBL" id="AFZ35907.1"/>
    </source>
</evidence>
<dbReference type="CDD" id="cd00060">
    <property type="entry name" value="FHA"/>
    <property type="match status" value="1"/>
</dbReference>